<dbReference type="Proteomes" id="UP000014137">
    <property type="component" value="Unassembled WGS sequence"/>
</dbReference>
<name>M2PVX8_9PSEU</name>
<feature type="compositionally biased region" description="Low complexity" evidence="1">
    <location>
        <begin position="31"/>
        <end position="41"/>
    </location>
</feature>
<evidence type="ECO:0000313" key="3">
    <source>
        <dbReference type="Proteomes" id="UP000014137"/>
    </source>
</evidence>
<proteinExistence type="predicted"/>
<reference evidence="2 3" key="1">
    <citation type="submission" date="2012-10" db="EMBL/GenBank/DDBJ databases">
        <title>Genome assembly of Amycolatopsis azurea DSM 43854.</title>
        <authorList>
            <person name="Khatri I."/>
            <person name="Kaur I."/>
            <person name="Subramanian S."/>
            <person name="Mayilraj S."/>
        </authorList>
    </citation>
    <scope>NUCLEOTIDE SEQUENCE [LARGE SCALE GENOMIC DNA]</scope>
    <source>
        <strain evidence="2 3">DSM 43854</strain>
    </source>
</reference>
<evidence type="ECO:0000313" key="2">
    <source>
        <dbReference type="EMBL" id="EMD28793.1"/>
    </source>
</evidence>
<gene>
    <name evidence="2" type="ORF">C791_7570</name>
</gene>
<dbReference type="PATRIC" id="fig|1238180.3.peg.1401"/>
<accession>M2PVX8</accession>
<sequence length="89" mass="9542">MLTGAGPDYQYAHEAQGNRAGEPRRRRRPRAGGSIRRSPGGQRSAGPTSPSGRLLRQGWRGTPSSTERGYPPCESAWACSPCPDSPYSA</sequence>
<comment type="caution">
    <text evidence="2">The sequence shown here is derived from an EMBL/GenBank/DDBJ whole genome shotgun (WGS) entry which is preliminary data.</text>
</comment>
<dbReference type="AlphaFoldDB" id="M2PVX8"/>
<organism evidence="2 3">
    <name type="scientific">Amycolatopsis azurea DSM 43854</name>
    <dbReference type="NCBI Taxonomy" id="1238180"/>
    <lineage>
        <taxon>Bacteria</taxon>
        <taxon>Bacillati</taxon>
        <taxon>Actinomycetota</taxon>
        <taxon>Actinomycetes</taxon>
        <taxon>Pseudonocardiales</taxon>
        <taxon>Pseudonocardiaceae</taxon>
        <taxon>Amycolatopsis</taxon>
    </lineage>
</organism>
<evidence type="ECO:0000256" key="1">
    <source>
        <dbReference type="SAM" id="MobiDB-lite"/>
    </source>
</evidence>
<protein>
    <submittedName>
        <fullName evidence="2">Uncharacterized protein</fullName>
    </submittedName>
</protein>
<dbReference type="EMBL" id="ANMG01000008">
    <property type="protein sequence ID" value="EMD28793.1"/>
    <property type="molecule type" value="Genomic_DNA"/>
</dbReference>
<feature type="region of interest" description="Disordered" evidence="1">
    <location>
        <begin position="1"/>
        <end position="75"/>
    </location>
</feature>